<evidence type="ECO:0000313" key="4">
    <source>
        <dbReference type="Proteomes" id="UP000634011"/>
    </source>
</evidence>
<dbReference type="PANTHER" id="PTHR37483">
    <property type="entry name" value="UPF0125 PROTEIN RATB"/>
    <property type="match status" value="1"/>
</dbReference>
<dbReference type="Gene3D" id="3.10.20.280">
    <property type="entry name" value="RnfH-like"/>
    <property type="match status" value="1"/>
</dbReference>
<gene>
    <name evidence="3" type="ORF">H8K32_01215</name>
</gene>
<dbReference type="Proteomes" id="UP000634011">
    <property type="component" value="Unassembled WGS sequence"/>
</dbReference>
<dbReference type="Pfam" id="PF03658">
    <property type="entry name" value="Ub-RnfH"/>
    <property type="match status" value="1"/>
</dbReference>
<name>A0A923HB80_9BURK</name>
<comment type="caution">
    <text evidence="3">The sequence shown here is derived from an EMBL/GenBank/DDBJ whole genome shotgun (WGS) entry which is preliminary data.</text>
</comment>
<protein>
    <recommendedName>
        <fullName evidence="2">UPF0125 protein H8K32_01215</fullName>
    </recommendedName>
</protein>
<reference evidence="3" key="1">
    <citation type="submission" date="2020-08" db="EMBL/GenBank/DDBJ databases">
        <title>Novel species isolated from subtropical streams in China.</title>
        <authorList>
            <person name="Lu H."/>
        </authorList>
    </citation>
    <scope>NUCLEOTIDE SEQUENCE</scope>
    <source>
        <strain evidence="3">KACC 12607</strain>
    </source>
</reference>
<dbReference type="SUPFAM" id="SSF54285">
    <property type="entry name" value="MoaD/ThiS"/>
    <property type="match status" value="1"/>
</dbReference>
<evidence type="ECO:0000313" key="3">
    <source>
        <dbReference type="EMBL" id="MBC3860701.1"/>
    </source>
</evidence>
<organism evidence="3 4">
    <name type="scientific">Undibacterium jejuense</name>
    <dbReference type="NCBI Taxonomy" id="1344949"/>
    <lineage>
        <taxon>Bacteria</taxon>
        <taxon>Pseudomonadati</taxon>
        <taxon>Pseudomonadota</taxon>
        <taxon>Betaproteobacteria</taxon>
        <taxon>Burkholderiales</taxon>
        <taxon>Oxalobacteraceae</taxon>
        <taxon>Undibacterium</taxon>
    </lineage>
</organism>
<dbReference type="NCBIfam" id="NF002490">
    <property type="entry name" value="PRK01777.1"/>
    <property type="match status" value="1"/>
</dbReference>
<evidence type="ECO:0000256" key="1">
    <source>
        <dbReference type="ARBA" id="ARBA00010645"/>
    </source>
</evidence>
<dbReference type="HAMAP" id="MF_00460">
    <property type="entry name" value="UPF0125_RnfH"/>
    <property type="match status" value="1"/>
</dbReference>
<evidence type="ECO:0000256" key="2">
    <source>
        <dbReference type="HAMAP-Rule" id="MF_00460"/>
    </source>
</evidence>
<sequence length="92" mass="10224">MISVQVCYSDGAGVILLEVRVPLGSTLLHAVEYSGILKQLPEINLATQKVGVFGKLKSLESQLHPNDRVEIYRPLLADPMEARRRRAVKNGR</sequence>
<dbReference type="InterPro" id="IPR037021">
    <property type="entry name" value="RnfH_sf"/>
</dbReference>
<dbReference type="EMBL" id="JACOFV010000001">
    <property type="protein sequence ID" value="MBC3860701.1"/>
    <property type="molecule type" value="Genomic_DNA"/>
</dbReference>
<proteinExistence type="inferred from homology"/>
<dbReference type="InterPro" id="IPR005346">
    <property type="entry name" value="RnfH"/>
</dbReference>
<dbReference type="InterPro" id="IPR016155">
    <property type="entry name" value="Mopterin_synth/thiamin_S_b"/>
</dbReference>
<keyword evidence="4" id="KW-1185">Reference proteome</keyword>
<comment type="similarity">
    <text evidence="1 2">Belongs to the UPF0125 (RnfH) family.</text>
</comment>
<accession>A0A923HB80</accession>
<dbReference type="AlphaFoldDB" id="A0A923HB80"/>
<dbReference type="PANTHER" id="PTHR37483:SF1">
    <property type="entry name" value="UPF0125 PROTEIN RATB"/>
    <property type="match status" value="1"/>
</dbReference>